<comment type="similarity">
    <text evidence="2 7">Belongs to the glycosyl hydrolase 5 (cellulase A) family.</text>
</comment>
<dbReference type="EC" id="3.2.1.4" evidence="3"/>
<evidence type="ECO:0000256" key="3">
    <source>
        <dbReference type="ARBA" id="ARBA00012601"/>
    </source>
</evidence>
<dbReference type="Gene3D" id="3.20.20.80">
    <property type="entry name" value="Glycosidases"/>
    <property type="match status" value="1"/>
</dbReference>
<keyword evidence="6 7" id="KW-0326">Glycosidase</keyword>
<evidence type="ECO:0000256" key="2">
    <source>
        <dbReference type="ARBA" id="ARBA00005641"/>
    </source>
</evidence>
<evidence type="ECO:0000313" key="11">
    <source>
        <dbReference type="Proteomes" id="UP001562354"/>
    </source>
</evidence>
<dbReference type="GeneID" id="95973950"/>
<dbReference type="Pfam" id="PF00150">
    <property type="entry name" value="Cellulase"/>
    <property type="match status" value="1"/>
</dbReference>
<keyword evidence="11" id="KW-1185">Reference proteome</keyword>
<dbReference type="SUPFAM" id="SSF57180">
    <property type="entry name" value="Cellulose-binding domain"/>
    <property type="match status" value="1"/>
</dbReference>
<feature type="domain" description="CBM1" evidence="9">
    <location>
        <begin position="18"/>
        <end position="54"/>
    </location>
</feature>
<dbReference type="PROSITE" id="PS51164">
    <property type="entry name" value="CBM1_2"/>
    <property type="match status" value="1"/>
</dbReference>
<keyword evidence="4 8" id="KW-0732">Signal</keyword>
<name>A0ABR3P240_9PEZI</name>
<dbReference type="Proteomes" id="UP001562354">
    <property type="component" value="Unassembled WGS sequence"/>
</dbReference>
<dbReference type="Pfam" id="PF00734">
    <property type="entry name" value="CBM_1"/>
    <property type="match status" value="1"/>
</dbReference>
<reference evidence="10 11" key="1">
    <citation type="submission" date="2024-07" db="EMBL/GenBank/DDBJ databases">
        <title>Draft sequence of the Neodothiora populina.</title>
        <authorList>
            <person name="Drown D.D."/>
            <person name="Schuette U.S."/>
            <person name="Buechlein A.B."/>
            <person name="Rusch D.R."/>
            <person name="Winton L.W."/>
            <person name="Adams G.A."/>
        </authorList>
    </citation>
    <scope>NUCLEOTIDE SEQUENCE [LARGE SCALE GENOMIC DNA]</scope>
    <source>
        <strain evidence="10 11">CPC 39397</strain>
    </source>
</reference>
<evidence type="ECO:0000256" key="4">
    <source>
        <dbReference type="ARBA" id="ARBA00022729"/>
    </source>
</evidence>
<feature type="signal peptide" evidence="8">
    <location>
        <begin position="1"/>
        <end position="17"/>
    </location>
</feature>
<dbReference type="EMBL" id="JBFMKM010000018">
    <property type="protein sequence ID" value="KAL1296785.1"/>
    <property type="molecule type" value="Genomic_DNA"/>
</dbReference>
<dbReference type="PANTHER" id="PTHR34142:SF5">
    <property type="entry name" value="CBM1 DOMAIN-CONTAINING PROTEIN"/>
    <property type="match status" value="1"/>
</dbReference>
<dbReference type="InterPro" id="IPR035971">
    <property type="entry name" value="CBD_sf"/>
</dbReference>
<keyword evidence="5 7" id="KW-0378">Hydrolase</keyword>
<comment type="catalytic activity">
    <reaction evidence="1">
        <text>Endohydrolysis of (1-&gt;4)-beta-D-glucosidic linkages in cellulose, lichenin and cereal beta-D-glucans.</text>
        <dbReference type="EC" id="3.2.1.4"/>
    </reaction>
</comment>
<dbReference type="PANTHER" id="PTHR34142">
    <property type="entry name" value="ENDO-BETA-1,4-GLUCANASE A"/>
    <property type="match status" value="1"/>
</dbReference>
<evidence type="ECO:0000256" key="6">
    <source>
        <dbReference type="ARBA" id="ARBA00023295"/>
    </source>
</evidence>
<feature type="chain" id="PRO_5045403626" description="cellulase" evidence="8">
    <location>
        <begin position="18"/>
        <end position="470"/>
    </location>
</feature>
<evidence type="ECO:0000259" key="9">
    <source>
        <dbReference type="PROSITE" id="PS51164"/>
    </source>
</evidence>
<evidence type="ECO:0000256" key="1">
    <source>
        <dbReference type="ARBA" id="ARBA00000966"/>
    </source>
</evidence>
<protein>
    <recommendedName>
        <fullName evidence="3">cellulase</fullName>
        <ecNumber evidence="3">3.2.1.4</ecNumber>
    </recommendedName>
</protein>
<comment type="caution">
    <text evidence="10">The sequence shown here is derived from an EMBL/GenBank/DDBJ whole genome shotgun (WGS) entry which is preliminary data.</text>
</comment>
<evidence type="ECO:0000256" key="7">
    <source>
        <dbReference type="RuleBase" id="RU361153"/>
    </source>
</evidence>
<gene>
    <name evidence="10" type="ORF">AAFC00_000247</name>
</gene>
<accession>A0ABR3P240</accession>
<organism evidence="10 11">
    <name type="scientific">Neodothiora populina</name>
    <dbReference type="NCBI Taxonomy" id="2781224"/>
    <lineage>
        <taxon>Eukaryota</taxon>
        <taxon>Fungi</taxon>
        <taxon>Dikarya</taxon>
        <taxon>Ascomycota</taxon>
        <taxon>Pezizomycotina</taxon>
        <taxon>Dothideomycetes</taxon>
        <taxon>Dothideomycetidae</taxon>
        <taxon>Dothideales</taxon>
        <taxon>Dothioraceae</taxon>
        <taxon>Neodothiora</taxon>
    </lineage>
</organism>
<dbReference type="InterPro" id="IPR018087">
    <property type="entry name" value="Glyco_hydro_5_CS"/>
</dbReference>
<evidence type="ECO:0000256" key="8">
    <source>
        <dbReference type="SAM" id="SignalP"/>
    </source>
</evidence>
<dbReference type="RefSeq" id="XP_069196467.1">
    <property type="nucleotide sequence ID" value="XM_069341878.1"/>
</dbReference>
<sequence length="470" mass="47761">MKASVLALATAAGSAYAAQAQAYAQCGGSGWAGATECAQGWHCQAQNPYYSQCVAGAASGVASSAAPATTLATKTAPASSTHTSVVKASSVAQSKAPATSVVAASHVASSSVASSSAVVVHTSAASSTISVARTSVAATKPAASASASAGKVNYAGVNIAGFDFGCSTDGTCSSGGQVDPGDKGKTQMQHFVTDDGLNAFRLTVGWQYLVNSQLGGTLDATNFAAYDALVSNCLAVAEMCIVSIHNYARWNGQIIGQSGGSVTNAQFTSLWSQLATKYASKPKVAFGLMNEPHDVPDITTWASTVQEAVTAIRKAGATDNLILLPGNDWTHAASFVSDGSAAALNKVTNIDGTTKNIAFDVHQYLDGDGSGTSTSCSSSHASDFESLATWLRSNGRQAMLTEIGGGASDSSCLQMVCEALQTLMKNSDVYLGWTGWAAGSFDSSYALSETPNGSTDQQLVTKCIAGVFNA</sequence>
<evidence type="ECO:0000313" key="10">
    <source>
        <dbReference type="EMBL" id="KAL1296785.1"/>
    </source>
</evidence>
<dbReference type="InterPro" id="IPR000254">
    <property type="entry name" value="CBD"/>
</dbReference>
<dbReference type="SMART" id="SM00236">
    <property type="entry name" value="fCBD"/>
    <property type="match status" value="1"/>
</dbReference>
<proteinExistence type="inferred from homology"/>
<dbReference type="PROSITE" id="PS00659">
    <property type="entry name" value="GLYCOSYL_HYDROL_F5"/>
    <property type="match status" value="1"/>
</dbReference>
<dbReference type="SUPFAM" id="SSF51445">
    <property type="entry name" value="(Trans)glycosidases"/>
    <property type="match status" value="1"/>
</dbReference>
<dbReference type="InterPro" id="IPR017853">
    <property type="entry name" value="GH"/>
</dbReference>
<dbReference type="InterPro" id="IPR001547">
    <property type="entry name" value="Glyco_hydro_5"/>
</dbReference>
<evidence type="ECO:0000256" key="5">
    <source>
        <dbReference type="ARBA" id="ARBA00022801"/>
    </source>
</evidence>
<dbReference type="PROSITE" id="PS00562">
    <property type="entry name" value="CBM1_1"/>
    <property type="match status" value="1"/>
</dbReference>